<gene>
    <name evidence="1" type="ORF">Ae201684_005167</name>
</gene>
<accession>A0A6G0XGE6</accession>
<name>A0A6G0XGE6_9STRA</name>
<dbReference type="EMBL" id="VJMJ01000066">
    <property type="protein sequence ID" value="KAF0739248.1"/>
    <property type="molecule type" value="Genomic_DNA"/>
</dbReference>
<protein>
    <submittedName>
        <fullName evidence="1">Uncharacterized protein</fullName>
    </submittedName>
</protein>
<dbReference type="AlphaFoldDB" id="A0A6G0XGE6"/>
<evidence type="ECO:0000313" key="2">
    <source>
        <dbReference type="Proteomes" id="UP000481153"/>
    </source>
</evidence>
<organism evidence="1 2">
    <name type="scientific">Aphanomyces euteiches</name>
    <dbReference type="NCBI Taxonomy" id="100861"/>
    <lineage>
        <taxon>Eukaryota</taxon>
        <taxon>Sar</taxon>
        <taxon>Stramenopiles</taxon>
        <taxon>Oomycota</taxon>
        <taxon>Saprolegniomycetes</taxon>
        <taxon>Saprolegniales</taxon>
        <taxon>Verrucalvaceae</taxon>
        <taxon>Aphanomyces</taxon>
    </lineage>
</organism>
<comment type="caution">
    <text evidence="1">The sequence shown here is derived from an EMBL/GenBank/DDBJ whole genome shotgun (WGS) entry which is preliminary data.</text>
</comment>
<dbReference type="Proteomes" id="UP000481153">
    <property type="component" value="Unassembled WGS sequence"/>
</dbReference>
<reference evidence="1 2" key="1">
    <citation type="submission" date="2019-07" db="EMBL/GenBank/DDBJ databases">
        <title>Genomics analysis of Aphanomyces spp. identifies a new class of oomycete effector associated with host adaptation.</title>
        <authorList>
            <person name="Gaulin E."/>
        </authorList>
    </citation>
    <scope>NUCLEOTIDE SEQUENCE [LARGE SCALE GENOMIC DNA]</scope>
    <source>
        <strain evidence="1 2">ATCC 201684</strain>
    </source>
</reference>
<keyword evidence="2" id="KW-1185">Reference proteome</keyword>
<dbReference type="VEuPathDB" id="FungiDB:AeMF1_010072"/>
<sequence length="354" mass="41268">MEMGESVEEKMLDKKVRRRMYFKKMRQIYRSEEKQERLYLINKIHELERVAIPLQERARVREVDEDGETRTMLAWKDIALVMQEDVQLAVKNQMGLKSQVEDVKQLIWRMKNWVATNSVIRNALDGRVPTWRNVTLLAHPSSRKLGKEWITQQLYYNTDSIFHQYGFPAVDSGEFIDWDSQTISATSGDYTIYRRQAETQDTLDEAVSHIDQTLLSVQGAYLRQKQEHASSTVVEVEGNTKQFALVTPRQEFVNLLCGEFFSPGRCVFVLQQILDDEACPHAKFHQRNRMFWHDLQELPGGRTVVRSLAIHSLCFANEEDDDSNLLNGQKSRVFDVNVAGCPYMNSRQPRFPSW</sequence>
<proteinExistence type="predicted"/>
<evidence type="ECO:0000313" key="1">
    <source>
        <dbReference type="EMBL" id="KAF0739248.1"/>
    </source>
</evidence>